<dbReference type="InterPro" id="IPR039808">
    <property type="entry name" value="Cadherin"/>
</dbReference>
<comment type="subcellular location">
    <subcellularLocation>
        <location evidence="1">Membrane</location>
    </subcellularLocation>
</comment>
<evidence type="ECO:0000256" key="8">
    <source>
        <dbReference type="ARBA" id="ARBA00023180"/>
    </source>
</evidence>
<dbReference type="PANTHER" id="PTHR24027:SF438">
    <property type="entry name" value="CADHERIN 23"/>
    <property type="match status" value="1"/>
</dbReference>
<evidence type="ECO:0000256" key="1">
    <source>
        <dbReference type="ARBA" id="ARBA00004370"/>
    </source>
</evidence>
<sequence>MNILLLLLRLFVGALLANAQIPSAFDNTIKMTSLFPPVLKISKLMIIVSSSEGFLPESAEMGTTVRITPSLHSDSLQILVQDGDLKPGMPPATYEYILTGLGASVFAVDQQGYVYLNVPNVDADPPNPSTYQLNVEAREVNTTPIRNSEPVSITIHIMDVNDNPPAFSSPIYTANVTASGGDRPVLEVYATDNDAGKFAQIDYKISSVTNGAYANFYYDAENRMLRANGQLTPGEHYQIVLEARDGGGLTGQTVIIALAIGELRTFGTNTLESHTELNPALPIFPGFAMTTTTTAPDFAHAGESSETIQTFVTELNEATPINSVVVSLGDEATKGKTYFVIVGGNDEGKFAIDENTGTIKTVDLFDRELTAMYSLQIEARSRNPDQHLYWTVVQVAILDINDNAPRFTDPQPIRLGVNINDVSELKPNLIIGRISVKDPDSEDNGKIILKVVPPMDKLFVINEDGLVMVNGELTQAHFGEHQLTVSASDMGEPQLETQATVIVTIDYNSVTPSSQEVFMPIVTLPSSPAPYNPPVSLSPANTLPNMETIETMDNNYSQASTLMPTTTLPSLRFAPVFDPSKITILVEENEEDTELTKLNAFYIDNLPGTVTYVMKSGDPNLFSVSSFTGSLMLLRPLDAESESTYEIEISTAEAMVLGTDPSAAHSAFITVKVADVNDWIPNFESNSYSFVVNSATVPGTIIGQVVAFDQDRDEPNNKIYYRMVNNDGLEAYFAVNAENGLITLKLEIDAFVNERITLRVEASDGGTPKQASQTTVYVDVEPAESVIIPKNLHSFTSSPEKDQIQFSLRNYTASVSEAVRPPYLVQILSVINKPADTRFIVCAIASGNYRGAFSISTGADGNCELRTQMELDRETTERHLLNVTVSAGSQTDFALVGITVLDANDNVPRFIYDNDLGLEIYFAGVASNAGAFTRVVTVKAEDADLGNSSVVMYSLDPLSVDTKFFTMGQSGEVTTKMSMTQVLQKNRQNYFEIRATACDSPITGQQLCSKADIVINVVTNVHRFITTITGMQPQKLRDHEQDIIRALRQFTGPCTLLSVEKMTEQVRENQQMQTDIYWYAVNPSTKRICKKQEFRKLFDGPSVSMVAGKLQPWLTMEKITEDIVSDYDVVEESSFLGSNFKLASIALIILAILIAIGALGGICGICICYSRYKVSQRAVHAYPNIYPMPKFGTIFLPNGPGNGSHDKIYETQMLELPISDEDFTMKGSSNHETMRSVRQSNQQQNYRSYGRSRTGAGDEGDFSIEESMYAINMPGRIDPVTKYARF</sequence>
<evidence type="ECO:0000256" key="3">
    <source>
        <dbReference type="ARBA" id="ARBA00022737"/>
    </source>
</evidence>
<reference evidence="15" key="1">
    <citation type="submission" date="2016-04" db="UniProtKB">
        <authorList>
            <consortium name="WormBaseParasite"/>
        </authorList>
    </citation>
    <scope>IDENTIFICATION</scope>
</reference>
<dbReference type="GO" id="GO:0045296">
    <property type="term" value="F:cadherin binding"/>
    <property type="evidence" value="ECO:0007669"/>
    <property type="project" value="TreeGrafter"/>
</dbReference>
<evidence type="ECO:0000313" key="15">
    <source>
        <dbReference type="WBParaSite" id="SMUV_0000680501-mRNA-1"/>
    </source>
</evidence>
<dbReference type="Proteomes" id="UP000046393">
    <property type="component" value="Unplaced"/>
</dbReference>
<evidence type="ECO:0000256" key="4">
    <source>
        <dbReference type="ARBA" id="ARBA00022837"/>
    </source>
</evidence>
<feature type="region of interest" description="Disordered" evidence="10">
    <location>
        <begin position="1227"/>
        <end position="1258"/>
    </location>
</feature>
<keyword evidence="3" id="KW-0677">Repeat</keyword>
<dbReference type="PROSITE" id="PS00232">
    <property type="entry name" value="CADHERIN_1"/>
    <property type="match status" value="3"/>
</dbReference>
<name>A0A158R5H3_9BILA</name>
<dbReference type="CDD" id="cd11304">
    <property type="entry name" value="Cadherin_repeat"/>
    <property type="match status" value="8"/>
</dbReference>
<dbReference type="Gene3D" id="2.60.40.60">
    <property type="entry name" value="Cadherins"/>
    <property type="match status" value="8"/>
</dbReference>
<feature type="domain" description="Cadherin" evidence="13">
    <location>
        <begin position="431"/>
        <end position="522"/>
    </location>
</feature>
<keyword evidence="8" id="KW-0325">Glycoprotein</keyword>
<dbReference type="InterPro" id="IPR002126">
    <property type="entry name" value="Cadherin-like_dom"/>
</dbReference>
<feature type="signal peptide" evidence="12">
    <location>
        <begin position="1"/>
        <end position="19"/>
    </location>
</feature>
<feature type="domain" description="Cadherin" evidence="13">
    <location>
        <begin position="307"/>
        <end position="407"/>
    </location>
</feature>
<feature type="domain" description="Cadherin" evidence="13">
    <location>
        <begin position="577"/>
        <end position="683"/>
    </location>
</feature>
<feature type="transmembrane region" description="Helical" evidence="11">
    <location>
        <begin position="1142"/>
        <end position="1169"/>
    </location>
</feature>
<dbReference type="Pfam" id="PF00028">
    <property type="entry name" value="Cadherin"/>
    <property type="match status" value="4"/>
</dbReference>
<dbReference type="SUPFAM" id="SSF49313">
    <property type="entry name" value="Cadherin-like"/>
    <property type="match status" value="8"/>
</dbReference>
<evidence type="ECO:0000256" key="9">
    <source>
        <dbReference type="PROSITE-ProRule" id="PRU00043"/>
    </source>
</evidence>
<dbReference type="PROSITE" id="PS50268">
    <property type="entry name" value="CADHERIN_2"/>
    <property type="match status" value="7"/>
</dbReference>
<keyword evidence="5" id="KW-0130">Cell adhesion</keyword>
<feature type="domain" description="Cadherin" evidence="13">
    <location>
        <begin position="55"/>
        <end position="167"/>
    </location>
</feature>
<evidence type="ECO:0000256" key="7">
    <source>
        <dbReference type="ARBA" id="ARBA00023136"/>
    </source>
</evidence>
<evidence type="ECO:0000256" key="6">
    <source>
        <dbReference type="ARBA" id="ARBA00022989"/>
    </source>
</evidence>
<keyword evidence="12" id="KW-0732">Signal</keyword>
<evidence type="ECO:0000259" key="13">
    <source>
        <dbReference type="PROSITE" id="PS50268"/>
    </source>
</evidence>
<feature type="domain" description="Cadherin" evidence="13">
    <location>
        <begin position="684"/>
        <end position="791"/>
    </location>
</feature>
<evidence type="ECO:0000256" key="5">
    <source>
        <dbReference type="ARBA" id="ARBA00022889"/>
    </source>
</evidence>
<dbReference type="GO" id="GO:0016342">
    <property type="term" value="C:catenin complex"/>
    <property type="evidence" value="ECO:0007669"/>
    <property type="project" value="TreeGrafter"/>
</dbReference>
<keyword evidence="2 11" id="KW-0812">Transmembrane</keyword>
<dbReference type="PRINTS" id="PR00205">
    <property type="entry name" value="CADHERIN"/>
</dbReference>
<proteinExistence type="predicted"/>
<organism evidence="14 15">
    <name type="scientific">Syphacia muris</name>
    <dbReference type="NCBI Taxonomy" id="451379"/>
    <lineage>
        <taxon>Eukaryota</taxon>
        <taxon>Metazoa</taxon>
        <taxon>Ecdysozoa</taxon>
        <taxon>Nematoda</taxon>
        <taxon>Chromadorea</taxon>
        <taxon>Rhabditida</taxon>
        <taxon>Spirurina</taxon>
        <taxon>Oxyuridomorpha</taxon>
        <taxon>Oxyuroidea</taxon>
        <taxon>Oxyuridae</taxon>
        <taxon>Syphacia</taxon>
    </lineage>
</organism>
<dbReference type="SMART" id="SM00112">
    <property type="entry name" value="CA"/>
    <property type="match status" value="8"/>
</dbReference>
<feature type="domain" description="Cadherin" evidence="13">
    <location>
        <begin position="807"/>
        <end position="910"/>
    </location>
</feature>
<evidence type="ECO:0000256" key="12">
    <source>
        <dbReference type="SAM" id="SignalP"/>
    </source>
</evidence>
<evidence type="ECO:0000256" key="2">
    <source>
        <dbReference type="ARBA" id="ARBA00022692"/>
    </source>
</evidence>
<keyword evidence="7 11" id="KW-0472">Membrane</keyword>
<dbReference type="GO" id="GO:0005509">
    <property type="term" value="F:calcium ion binding"/>
    <property type="evidence" value="ECO:0007669"/>
    <property type="project" value="UniProtKB-UniRule"/>
</dbReference>
<feature type="chain" id="PRO_5007631560" evidence="12">
    <location>
        <begin position="20"/>
        <end position="1286"/>
    </location>
</feature>
<evidence type="ECO:0000313" key="14">
    <source>
        <dbReference type="Proteomes" id="UP000046393"/>
    </source>
</evidence>
<dbReference type="GO" id="GO:0008013">
    <property type="term" value="F:beta-catenin binding"/>
    <property type="evidence" value="ECO:0007669"/>
    <property type="project" value="TreeGrafter"/>
</dbReference>
<dbReference type="GO" id="GO:0016477">
    <property type="term" value="P:cell migration"/>
    <property type="evidence" value="ECO:0007669"/>
    <property type="project" value="TreeGrafter"/>
</dbReference>
<protein>
    <submittedName>
        <fullName evidence="15">Cadherin-23</fullName>
    </submittedName>
</protein>
<dbReference type="PANTHER" id="PTHR24027">
    <property type="entry name" value="CADHERIN-23"/>
    <property type="match status" value="1"/>
</dbReference>
<evidence type="ECO:0000256" key="10">
    <source>
        <dbReference type="SAM" id="MobiDB-lite"/>
    </source>
</evidence>
<evidence type="ECO:0000256" key="11">
    <source>
        <dbReference type="SAM" id="Phobius"/>
    </source>
</evidence>
<accession>A0A158R5H3</accession>
<keyword evidence="4 9" id="KW-0106">Calcium</keyword>
<feature type="domain" description="Cadherin" evidence="13">
    <location>
        <begin position="917"/>
        <end position="1035"/>
    </location>
</feature>
<dbReference type="InterPro" id="IPR015919">
    <property type="entry name" value="Cadherin-like_sf"/>
</dbReference>
<dbReference type="GO" id="GO:0007156">
    <property type="term" value="P:homophilic cell adhesion via plasma membrane adhesion molecules"/>
    <property type="evidence" value="ECO:0007669"/>
    <property type="project" value="InterPro"/>
</dbReference>
<keyword evidence="6 11" id="KW-1133">Transmembrane helix</keyword>
<keyword evidence="14" id="KW-1185">Reference proteome</keyword>
<dbReference type="WBParaSite" id="SMUV_0000680501-mRNA-1">
    <property type="protein sequence ID" value="SMUV_0000680501-mRNA-1"/>
    <property type="gene ID" value="SMUV_0000680501"/>
</dbReference>
<feature type="compositionally biased region" description="Polar residues" evidence="10">
    <location>
        <begin position="1227"/>
        <end position="1247"/>
    </location>
</feature>
<dbReference type="FunFam" id="2.60.40.60:FF:000116">
    <property type="entry name" value="Dachsous cadherin-related 2"/>
    <property type="match status" value="1"/>
</dbReference>
<dbReference type="InterPro" id="IPR020894">
    <property type="entry name" value="Cadherin_CS"/>
</dbReference>
<dbReference type="STRING" id="451379.A0A158R5H3"/>